<keyword evidence="1" id="KW-0812">Transmembrane</keyword>
<comment type="caution">
    <text evidence="2">The sequence shown here is derived from an EMBL/GenBank/DDBJ whole genome shotgun (WGS) entry which is preliminary data.</text>
</comment>
<name>A0A368LGZ7_9VIBR</name>
<organism evidence="2 3">
    <name type="scientific">Vibrio casei</name>
    <dbReference type="NCBI Taxonomy" id="673372"/>
    <lineage>
        <taxon>Bacteria</taxon>
        <taxon>Pseudomonadati</taxon>
        <taxon>Pseudomonadota</taxon>
        <taxon>Gammaproteobacteria</taxon>
        <taxon>Vibrionales</taxon>
        <taxon>Vibrionaceae</taxon>
        <taxon>Vibrio</taxon>
    </lineage>
</organism>
<protein>
    <submittedName>
        <fullName evidence="2">Pilus assembly protein</fullName>
    </submittedName>
</protein>
<evidence type="ECO:0000313" key="3">
    <source>
        <dbReference type="Proteomes" id="UP000252479"/>
    </source>
</evidence>
<evidence type="ECO:0000256" key="1">
    <source>
        <dbReference type="SAM" id="Phobius"/>
    </source>
</evidence>
<dbReference type="AlphaFoldDB" id="A0A368LGZ7"/>
<dbReference type="InterPro" id="IPR007973">
    <property type="entry name" value="Pilus_assembly_TraE"/>
</dbReference>
<dbReference type="EMBL" id="QPGL01000004">
    <property type="protein sequence ID" value="RCS68658.1"/>
    <property type="molecule type" value="Genomic_DNA"/>
</dbReference>
<keyword evidence="3" id="KW-1185">Reference proteome</keyword>
<keyword evidence="1" id="KW-1133">Transmembrane helix</keyword>
<dbReference type="RefSeq" id="WP_086957877.1">
    <property type="nucleotide sequence ID" value="NZ_FUKS01000002.1"/>
</dbReference>
<feature type="transmembrane region" description="Helical" evidence="1">
    <location>
        <begin position="20"/>
        <end position="39"/>
    </location>
</feature>
<dbReference type="Pfam" id="PF05309">
    <property type="entry name" value="TraE"/>
    <property type="match status" value="1"/>
</dbReference>
<gene>
    <name evidence="2" type="ORF">CIK83_17240</name>
</gene>
<evidence type="ECO:0000313" key="2">
    <source>
        <dbReference type="EMBL" id="RCS68658.1"/>
    </source>
</evidence>
<keyword evidence="1" id="KW-0472">Membrane</keyword>
<proteinExistence type="predicted"/>
<sequence length="204" mass="23687">MNLKSYLKSWEGIQNENKWSRIFIAGLLLSVLMLIGMLVNKKTIVTIQPFSLHDEAWVTNDASSVGYKEAWGFALAQLIGNVTPSNVGFIKERIERMLSPAIYNDVISVLEVQSQQIKNDRVSMRFEPRFVEYESKSKKVFVYGYSFTKGMSSESEKRIDRTYEFTIAISNYIPIIDFMTTYEGRPRTEGVIDRLQRREERQDK</sequence>
<dbReference type="Proteomes" id="UP000252479">
    <property type="component" value="Unassembled WGS sequence"/>
</dbReference>
<reference evidence="2 3" key="1">
    <citation type="journal article" date="2017" name="Elife">
        <title>Extensive horizontal gene transfer in cheese-associated bacteria.</title>
        <authorList>
            <person name="Bonham K.S."/>
            <person name="Wolfe B.E."/>
            <person name="Dutton R.J."/>
        </authorList>
    </citation>
    <scope>NUCLEOTIDE SEQUENCE [LARGE SCALE GENOMIC DNA]</scope>
    <source>
        <strain evidence="2 3">JB196</strain>
    </source>
</reference>
<dbReference type="GeneID" id="303190669"/>
<accession>A0A368LGZ7</accession>